<keyword evidence="1" id="KW-0732">Signal</keyword>
<evidence type="ECO:0000313" key="6">
    <source>
        <dbReference type="Proteomes" id="UP001156881"/>
    </source>
</evidence>
<dbReference type="Proteomes" id="UP000517759">
    <property type="component" value="Unassembled WGS sequence"/>
</dbReference>
<accession>A0A7W6ASF5</accession>
<dbReference type="AlphaFoldDB" id="A0A7W6ASF5"/>
<comment type="caution">
    <text evidence="4">The sequence shown here is derived from an EMBL/GenBank/DDBJ whole genome shotgun (WGS) entry which is preliminary data.</text>
</comment>
<evidence type="ECO:0000313" key="4">
    <source>
        <dbReference type="EMBL" id="MBB3905132.1"/>
    </source>
</evidence>
<name>A0A7W6ASF5_9HYPH</name>
<feature type="signal peptide" evidence="1">
    <location>
        <begin position="1"/>
        <end position="22"/>
    </location>
</feature>
<organism evidence="4 5">
    <name type="scientific">Methylobacterium brachythecii</name>
    <dbReference type="NCBI Taxonomy" id="1176177"/>
    <lineage>
        <taxon>Bacteria</taxon>
        <taxon>Pseudomonadati</taxon>
        <taxon>Pseudomonadota</taxon>
        <taxon>Alphaproteobacteria</taxon>
        <taxon>Hyphomicrobiales</taxon>
        <taxon>Methylobacteriaceae</taxon>
        <taxon>Methylobacterium</taxon>
    </lineage>
</organism>
<dbReference type="RefSeq" id="WP_183511298.1">
    <property type="nucleotide sequence ID" value="NZ_BSPG01000011.1"/>
</dbReference>
<reference evidence="3" key="1">
    <citation type="journal article" date="2014" name="Int. J. Syst. Evol. Microbiol.">
        <title>Complete genome of a new Firmicutes species belonging to the dominant human colonic microbiota ('Ruminococcus bicirculans') reveals two chromosomes and a selective capacity to utilize plant glucans.</title>
        <authorList>
            <consortium name="NISC Comparative Sequencing Program"/>
            <person name="Wegmann U."/>
            <person name="Louis P."/>
            <person name="Goesmann A."/>
            <person name="Henrissat B."/>
            <person name="Duncan S.H."/>
            <person name="Flint H.J."/>
        </authorList>
    </citation>
    <scope>NUCLEOTIDE SEQUENCE</scope>
    <source>
        <strain evidence="3">NBRC 107710</strain>
    </source>
</reference>
<evidence type="ECO:0000313" key="5">
    <source>
        <dbReference type="Proteomes" id="UP000517759"/>
    </source>
</evidence>
<keyword evidence="6" id="KW-1185">Reference proteome</keyword>
<protein>
    <recommendedName>
        <fullName evidence="2">Rap1a immunity protein domain-containing protein</fullName>
    </recommendedName>
</protein>
<sequence length="115" mass="12463">MTRIALFLFAAGILAQMGRVSAEPVVVSTVKTPFLAQECQRAQGTGADFCVGYILAAFDALAITKTICPGENSSTEQAVAVARKFIADNPKLWNRHPIFVVRLAFEDAFPCDAKR</sequence>
<dbReference type="EMBL" id="BSPG01000011">
    <property type="protein sequence ID" value="GLS44360.1"/>
    <property type="molecule type" value="Genomic_DNA"/>
</dbReference>
<reference evidence="6" key="2">
    <citation type="journal article" date="2019" name="Int. J. Syst. Evol. Microbiol.">
        <title>The Global Catalogue of Microorganisms (GCM) 10K type strain sequencing project: providing services to taxonomists for standard genome sequencing and annotation.</title>
        <authorList>
            <consortium name="The Broad Institute Genomics Platform"/>
            <consortium name="The Broad Institute Genome Sequencing Center for Infectious Disease"/>
            <person name="Wu L."/>
            <person name="Ma J."/>
        </authorList>
    </citation>
    <scope>NUCLEOTIDE SEQUENCE [LARGE SCALE GENOMIC DNA]</scope>
    <source>
        <strain evidence="6">NBRC 107710</strain>
    </source>
</reference>
<dbReference type="EMBL" id="JACIDN010000010">
    <property type="protein sequence ID" value="MBB3905132.1"/>
    <property type="molecule type" value="Genomic_DNA"/>
</dbReference>
<feature type="chain" id="PRO_5031315682" description="Rap1a immunity protein domain-containing protein" evidence="1">
    <location>
        <begin position="23"/>
        <end position="115"/>
    </location>
</feature>
<evidence type="ECO:0000313" key="3">
    <source>
        <dbReference type="EMBL" id="GLS44360.1"/>
    </source>
</evidence>
<dbReference type="Pfam" id="PF18602">
    <property type="entry name" value="Rap1a"/>
    <property type="match status" value="1"/>
</dbReference>
<proteinExistence type="predicted"/>
<evidence type="ECO:0000256" key="1">
    <source>
        <dbReference type="SAM" id="SignalP"/>
    </source>
</evidence>
<dbReference type="Proteomes" id="UP001156881">
    <property type="component" value="Unassembled WGS sequence"/>
</dbReference>
<gene>
    <name evidence="3" type="ORF">GCM10007884_23480</name>
    <name evidence="4" type="ORF">GGR33_004660</name>
</gene>
<reference evidence="3" key="4">
    <citation type="submission" date="2023-01" db="EMBL/GenBank/DDBJ databases">
        <title>Draft genome sequence of Methylobacterium brachythecii strain NBRC 107710.</title>
        <authorList>
            <person name="Sun Q."/>
            <person name="Mori K."/>
        </authorList>
    </citation>
    <scope>NUCLEOTIDE SEQUENCE</scope>
    <source>
        <strain evidence="3">NBRC 107710</strain>
    </source>
</reference>
<evidence type="ECO:0000259" key="2">
    <source>
        <dbReference type="Pfam" id="PF18602"/>
    </source>
</evidence>
<dbReference type="InterPro" id="IPR041238">
    <property type="entry name" value="Rap1a"/>
</dbReference>
<reference evidence="4 5" key="3">
    <citation type="submission" date="2020-08" db="EMBL/GenBank/DDBJ databases">
        <title>Genomic Encyclopedia of Type Strains, Phase IV (KMG-IV): sequencing the most valuable type-strain genomes for metagenomic binning, comparative biology and taxonomic classification.</title>
        <authorList>
            <person name="Goeker M."/>
        </authorList>
    </citation>
    <scope>NUCLEOTIDE SEQUENCE [LARGE SCALE GENOMIC DNA]</scope>
    <source>
        <strain evidence="4 5">DSM 24105</strain>
    </source>
</reference>
<feature type="domain" description="Rap1a immunity protein" evidence="2">
    <location>
        <begin position="35"/>
        <end position="111"/>
    </location>
</feature>